<dbReference type="SUPFAM" id="SSF109854">
    <property type="entry name" value="DinB/YfiT-like putative metalloenzymes"/>
    <property type="match status" value="1"/>
</dbReference>
<organism evidence="2 3">
    <name type="scientific">Siphonobacter aquaeclarae</name>
    <dbReference type="NCBI Taxonomy" id="563176"/>
    <lineage>
        <taxon>Bacteria</taxon>
        <taxon>Pseudomonadati</taxon>
        <taxon>Bacteroidota</taxon>
        <taxon>Cytophagia</taxon>
        <taxon>Cytophagales</taxon>
        <taxon>Cytophagaceae</taxon>
        <taxon>Siphonobacter</taxon>
    </lineage>
</organism>
<dbReference type="InterPro" id="IPR024775">
    <property type="entry name" value="DinB-like"/>
</dbReference>
<dbReference type="AlphaFoldDB" id="A0A1G9SMZ2"/>
<dbReference type="RefSeq" id="WP_093204436.1">
    <property type="nucleotide sequence ID" value="NZ_FNGS01000006.1"/>
</dbReference>
<evidence type="ECO:0000259" key="1">
    <source>
        <dbReference type="Pfam" id="PF12867"/>
    </source>
</evidence>
<dbReference type="Proteomes" id="UP000198901">
    <property type="component" value="Unassembled WGS sequence"/>
</dbReference>
<evidence type="ECO:0000313" key="3">
    <source>
        <dbReference type="Proteomes" id="UP000198901"/>
    </source>
</evidence>
<accession>A0A1G9SMZ2</accession>
<name>A0A1G9SMZ2_9BACT</name>
<dbReference type="Pfam" id="PF12867">
    <property type="entry name" value="DinB_2"/>
    <property type="match status" value="1"/>
</dbReference>
<proteinExistence type="predicted"/>
<reference evidence="2 3" key="1">
    <citation type="submission" date="2016-10" db="EMBL/GenBank/DDBJ databases">
        <authorList>
            <person name="de Groot N.N."/>
        </authorList>
    </citation>
    <scope>NUCLEOTIDE SEQUENCE [LARGE SCALE GENOMIC DNA]</scope>
    <source>
        <strain evidence="2 3">DSM 21668</strain>
    </source>
</reference>
<evidence type="ECO:0000313" key="2">
    <source>
        <dbReference type="EMBL" id="SDM36670.1"/>
    </source>
</evidence>
<sequence>MLDILKEGLRNQLGAAIDMLENAIRRCPGEHWETNQFWYHAFHCLFFLDYYLAEDPPSFTPPLPFDESEFEDRMPDRIYTQEELLDYLDKSRRHCYAQISGLTNEGLTARWINSSGSMNYSRHEILLYNLRHTQHHAAQLNLLLRQTINDAPEWVFRAGEHF</sequence>
<protein>
    <submittedName>
        <fullName evidence="2">DinB superfamily protein</fullName>
    </submittedName>
</protein>
<dbReference type="InterPro" id="IPR034660">
    <property type="entry name" value="DinB/YfiT-like"/>
</dbReference>
<dbReference type="EMBL" id="FNGS01000006">
    <property type="protein sequence ID" value="SDM36670.1"/>
    <property type="molecule type" value="Genomic_DNA"/>
</dbReference>
<dbReference type="OrthoDB" id="9799598at2"/>
<dbReference type="Gene3D" id="1.20.120.450">
    <property type="entry name" value="dinb family like domain"/>
    <property type="match status" value="1"/>
</dbReference>
<gene>
    <name evidence="2" type="ORF">SAMN04488090_3229</name>
</gene>
<feature type="domain" description="DinB-like" evidence="1">
    <location>
        <begin position="35"/>
        <end position="140"/>
    </location>
</feature>
<keyword evidence="3" id="KW-1185">Reference proteome</keyword>